<sequence length="69" mass="7645">MLRDLTKLTAQKATKWGNAPGPGILHIIKTKQLEHCSCLTYRNVSSQRLVLNSGTTTVVVYMIIPALHI</sequence>
<organism evidence="2 3">
    <name type="scientific">Myodes glareolus</name>
    <name type="common">Bank vole</name>
    <name type="synonym">Clethrionomys glareolus</name>
    <dbReference type="NCBI Taxonomy" id="447135"/>
    <lineage>
        <taxon>Eukaryota</taxon>
        <taxon>Metazoa</taxon>
        <taxon>Chordata</taxon>
        <taxon>Craniata</taxon>
        <taxon>Vertebrata</taxon>
        <taxon>Euteleostomi</taxon>
        <taxon>Mammalia</taxon>
        <taxon>Eutheria</taxon>
        <taxon>Euarchontoglires</taxon>
        <taxon>Glires</taxon>
        <taxon>Rodentia</taxon>
        <taxon>Myomorpha</taxon>
        <taxon>Muroidea</taxon>
        <taxon>Cricetidae</taxon>
        <taxon>Arvicolinae</taxon>
        <taxon>Myodes</taxon>
    </lineage>
</organism>
<proteinExistence type="predicted"/>
<feature type="non-terminal residue" evidence="2">
    <location>
        <position position="69"/>
    </location>
</feature>
<evidence type="ECO:0000313" key="2">
    <source>
        <dbReference type="EMBL" id="KAK7831841.1"/>
    </source>
</evidence>
<evidence type="ECO:0000313" key="3">
    <source>
        <dbReference type="Proteomes" id="UP001488838"/>
    </source>
</evidence>
<evidence type="ECO:0000256" key="1">
    <source>
        <dbReference type="SAM" id="Phobius"/>
    </source>
</evidence>
<comment type="caution">
    <text evidence="2">The sequence shown here is derived from an EMBL/GenBank/DDBJ whole genome shotgun (WGS) entry which is preliminary data.</text>
</comment>
<keyword evidence="3" id="KW-1185">Reference proteome</keyword>
<protein>
    <submittedName>
        <fullName evidence="2">Uncharacterized protein</fullName>
    </submittedName>
</protein>
<name>A0AAW0K048_MYOGA</name>
<keyword evidence="1" id="KW-0812">Transmembrane</keyword>
<keyword evidence="1" id="KW-0472">Membrane</keyword>
<accession>A0AAW0K048</accession>
<dbReference type="EMBL" id="JBBHLL010000012">
    <property type="protein sequence ID" value="KAK7831841.1"/>
    <property type="molecule type" value="Genomic_DNA"/>
</dbReference>
<dbReference type="Proteomes" id="UP001488838">
    <property type="component" value="Unassembled WGS sequence"/>
</dbReference>
<keyword evidence="1" id="KW-1133">Transmembrane helix</keyword>
<feature type="transmembrane region" description="Helical" evidence="1">
    <location>
        <begin position="49"/>
        <end position="68"/>
    </location>
</feature>
<reference evidence="2 3" key="1">
    <citation type="journal article" date="2023" name="bioRxiv">
        <title>Conserved and derived expression patterns and positive selection on dental genes reveal complex evolutionary context of ever-growing rodent molars.</title>
        <authorList>
            <person name="Calamari Z.T."/>
            <person name="Song A."/>
            <person name="Cohen E."/>
            <person name="Akter M."/>
            <person name="Roy R.D."/>
            <person name="Hallikas O."/>
            <person name="Christensen M.M."/>
            <person name="Li P."/>
            <person name="Marangoni P."/>
            <person name="Jernvall J."/>
            <person name="Klein O.D."/>
        </authorList>
    </citation>
    <scope>NUCLEOTIDE SEQUENCE [LARGE SCALE GENOMIC DNA]</scope>
    <source>
        <strain evidence="2">V071</strain>
    </source>
</reference>
<gene>
    <name evidence="2" type="ORF">U0070_016471</name>
</gene>
<dbReference type="AlphaFoldDB" id="A0AAW0K048"/>